<organism evidence="2">
    <name type="scientific">mine drainage metagenome</name>
    <dbReference type="NCBI Taxonomy" id="410659"/>
    <lineage>
        <taxon>unclassified sequences</taxon>
        <taxon>metagenomes</taxon>
        <taxon>ecological metagenomes</taxon>
    </lineage>
</organism>
<feature type="non-terminal residue" evidence="2">
    <location>
        <position position="1"/>
    </location>
</feature>
<dbReference type="PRINTS" id="PR00344">
    <property type="entry name" value="BCTRLSENSOR"/>
</dbReference>
<evidence type="ECO:0000259" key="1">
    <source>
        <dbReference type="PROSITE" id="PS50109"/>
    </source>
</evidence>
<reference evidence="2" key="1">
    <citation type="submission" date="2013-08" db="EMBL/GenBank/DDBJ databases">
        <authorList>
            <person name="Mendez C."/>
            <person name="Richter M."/>
            <person name="Ferrer M."/>
            <person name="Sanchez J."/>
        </authorList>
    </citation>
    <scope>NUCLEOTIDE SEQUENCE</scope>
</reference>
<evidence type="ECO:0000313" key="2">
    <source>
        <dbReference type="EMBL" id="EQD43144.1"/>
    </source>
</evidence>
<dbReference type="AlphaFoldDB" id="T1AR04"/>
<dbReference type="InterPro" id="IPR004358">
    <property type="entry name" value="Sig_transdc_His_kin-like_C"/>
</dbReference>
<dbReference type="EMBL" id="AUZZ01007224">
    <property type="protein sequence ID" value="EQD43144.1"/>
    <property type="molecule type" value="Genomic_DNA"/>
</dbReference>
<dbReference type="InterPro" id="IPR005467">
    <property type="entry name" value="His_kinase_dom"/>
</dbReference>
<proteinExistence type="predicted"/>
<dbReference type="Gene3D" id="3.30.565.10">
    <property type="entry name" value="Histidine kinase-like ATPase, C-terminal domain"/>
    <property type="match status" value="1"/>
</dbReference>
<feature type="domain" description="Histidine kinase" evidence="1">
    <location>
        <begin position="74"/>
        <end position="176"/>
    </location>
</feature>
<protein>
    <submittedName>
        <fullName evidence="2">Integral membrane sensor signal transduction histidine kinase</fullName>
    </submittedName>
</protein>
<accession>T1AR04</accession>
<dbReference type="PROSITE" id="PS50109">
    <property type="entry name" value="HIS_KIN"/>
    <property type="match status" value="1"/>
</dbReference>
<dbReference type="PANTHER" id="PTHR43065:SF51">
    <property type="entry name" value="HISTIDINE KINASE"/>
    <property type="match status" value="1"/>
</dbReference>
<name>T1AR04_9ZZZZ</name>
<dbReference type="GO" id="GO:0016301">
    <property type="term" value="F:kinase activity"/>
    <property type="evidence" value="ECO:0007669"/>
    <property type="project" value="UniProtKB-KW"/>
</dbReference>
<keyword evidence="2" id="KW-0808">Transferase</keyword>
<comment type="caution">
    <text evidence="2">The sequence shown here is derived from an EMBL/GenBank/DDBJ whole genome shotgun (WGS) entry which is preliminary data.</text>
</comment>
<dbReference type="SMART" id="SM00387">
    <property type="entry name" value="HATPase_c"/>
    <property type="match status" value="1"/>
</dbReference>
<dbReference type="SUPFAM" id="SSF55874">
    <property type="entry name" value="ATPase domain of HSP90 chaperone/DNA topoisomerase II/histidine kinase"/>
    <property type="match status" value="1"/>
</dbReference>
<keyword evidence="2" id="KW-0418">Kinase</keyword>
<dbReference type="InterPro" id="IPR003594">
    <property type="entry name" value="HATPase_dom"/>
</dbReference>
<dbReference type="Pfam" id="PF02518">
    <property type="entry name" value="HATPase_c"/>
    <property type="match status" value="1"/>
</dbReference>
<sequence>CDPAALGPQFERIFSTIGDRTAHLAVFIDGYARFAKLPRPRPAPLAWSAFIARLAATLEFRIEGTLPERPGNFDAAQLEQVMINLVKNAAESGSDPGEITVSVRERAPGFQIEVADRGAGFTEAALRDALLPFFSTKPSGTGLGLTLCREIIEAHAGRLDIANRPGGGARVSIYLP</sequence>
<dbReference type="InterPro" id="IPR036890">
    <property type="entry name" value="HATPase_C_sf"/>
</dbReference>
<dbReference type="PANTHER" id="PTHR43065">
    <property type="entry name" value="SENSOR HISTIDINE KINASE"/>
    <property type="match status" value="1"/>
</dbReference>
<gene>
    <name evidence="2" type="ORF">B2A_10005</name>
</gene>
<reference evidence="2" key="2">
    <citation type="journal article" date="2014" name="ISME J.">
        <title>Microbial stratification in low pH oxic and suboxic macroscopic growths along an acid mine drainage.</title>
        <authorList>
            <person name="Mendez-Garcia C."/>
            <person name="Mesa V."/>
            <person name="Sprenger R.R."/>
            <person name="Richter M."/>
            <person name="Diez M.S."/>
            <person name="Solano J."/>
            <person name="Bargiela R."/>
            <person name="Golyshina O.V."/>
            <person name="Manteca A."/>
            <person name="Ramos J.L."/>
            <person name="Gallego J.R."/>
            <person name="Llorente I."/>
            <person name="Martins Dos Santos V.A."/>
            <person name="Jensen O.N."/>
            <person name="Pelaez A.I."/>
            <person name="Sanchez J."/>
            <person name="Ferrer M."/>
        </authorList>
    </citation>
    <scope>NUCLEOTIDE SEQUENCE</scope>
</reference>